<evidence type="ECO:0000256" key="10">
    <source>
        <dbReference type="PROSITE-ProRule" id="PRU01360"/>
    </source>
</evidence>
<keyword evidence="10" id="KW-1134">Transmembrane beta strand</keyword>
<sequence length="661" mass="74386">MSFAHYLLQVNLYLIVFFGFYKLLLDKETYFTLNRIYLVSAGVLSLCIPFIRLEWLTEQKAAQQVYTSVNWEAVLAQATIVTERNTGFNWGNAFVYIYCAGILFFLGRLVFNLLAVKKLITINKAGSAFSFFGKKVIDQQLPQMDVIDIHEEAHIKQWHTVDILFFEIIGIITWLNPVIYLYKNTIKNIHEFLADELAAEFQGDKAEYAMLLLSKSFGISPNALTNGFLGKSLIKKRIFMLHKERSKKIAIVKYGIFIPLFAILIVFSSATVRKNEKLLSITDQIPMEKPIEMVENMVTAPEKPVITPTISVDGKTDANWKGFYQFLSRNIKYPNAASSDEVQGNTQIKFKLKGGRVTDITSNIELGAGCDEEVMKAILSYKGFKTVADGKYALTVSFKIPESSEEFKNKLLPKSDGYVNLNKINIISYLPKTTETETSAIKSENTDKVYDFVSIEKQPEFPGGISKFYRYLSSSIKYPKLAQENNVQGKVFLSFVVEKDGSLTDIQITRGLGSGTDEEAIRVLKESPKWHPGIQNGLAVRVKYNINVNFTINDPTKETKTGSISNDRIRLKEGTNLDALVILDGVKLSDNSQLNAINPNNIESIEVLKDQTAMNLYGPKAKGGVILVTSKGAKSNAFRPLDSKELSIDKTINFFELNRKF</sequence>
<evidence type="ECO:0000313" key="13">
    <source>
        <dbReference type="EMBL" id="QNR84546.1"/>
    </source>
</evidence>
<dbReference type="Proteomes" id="UP000516439">
    <property type="component" value="Chromosome"/>
</dbReference>
<comment type="similarity">
    <text evidence="2">Belongs to the TonB family.</text>
</comment>
<evidence type="ECO:0000256" key="8">
    <source>
        <dbReference type="ARBA" id="ARBA00022989"/>
    </source>
</evidence>
<dbReference type="NCBIfam" id="TIGR01352">
    <property type="entry name" value="tonB_Cterm"/>
    <property type="match status" value="1"/>
</dbReference>
<dbReference type="InterPro" id="IPR006260">
    <property type="entry name" value="TonB/TolA_C"/>
</dbReference>
<feature type="transmembrane region" description="Helical" evidence="11">
    <location>
        <begin position="163"/>
        <end position="182"/>
    </location>
</feature>
<evidence type="ECO:0000256" key="1">
    <source>
        <dbReference type="ARBA" id="ARBA00004383"/>
    </source>
</evidence>
<protein>
    <submittedName>
        <fullName evidence="13">TonB family protein</fullName>
    </submittedName>
</protein>
<dbReference type="InterPro" id="IPR012910">
    <property type="entry name" value="Plug_dom"/>
</dbReference>
<dbReference type="Gene3D" id="2.170.130.10">
    <property type="entry name" value="TonB-dependent receptor, plug domain"/>
    <property type="match status" value="1"/>
</dbReference>
<keyword evidence="5" id="KW-0997">Cell inner membrane</keyword>
<evidence type="ECO:0000256" key="9">
    <source>
        <dbReference type="ARBA" id="ARBA00023136"/>
    </source>
</evidence>
<gene>
    <name evidence="13" type="ORF">H9N25_22025</name>
</gene>
<keyword evidence="10" id="KW-0998">Cell outer membrane</keyword>
<dbReference type="PANTHER" id="PTHR33446">
    <property type="entry name" value="PROTEIN TONB-RELATED"/>
    <property type="match status" value="1"/>
</dbReference>
<keyword evidence="7" id="KW-0653">Protein transport</keyword>
<evidence type="ECO:0000256" key="2">
    <source>
        <dbReference type="ARBA" id="ARBA00006555"/>
    </source>
</evidence>
<dbReference type="InterPro" id="IPR008756">
    <property type="entry name" value="Peptidase_M56"/>
</dbReference>
<dbReference type="PANTHER" id="PTHR33446:SF2">
    <property type="entry name" value="PROTEIN TONB"/>
    <property type="match status" value="1"/>
</dbReference>
<evidence type="ECO:0000313" key="14">
    <source>
        <dbReference type="Proteomes" id="UP000516439"/>
    </source>
</evidence>
<dbReference type="InterPro" id="IPR037066">
    <property type="entry name" value="Plug_dom_sf"/>
</dbReference>
<dbReference type="SUPFAM" id="SSF74653">
    <property type="entry name" value="TolA/TonB C-terminal domain"/>
    <property type="match status" value="1"/>
</dbReference>
<keyword evidence="3 10" id="KW-0813">Transport</keyword>
<comment type="subcellular location">
    <subcellularLocation>
        <location evidence="1">Cell inner membrane</location>
        <topology evidence="1">Single-pass membrane protein</topology>
        <orientation evidence="1">Periplasmic side</orientation>
    </subcellularLocation>
    <subcellularLocation>
        <location evidence="10">Cell outer membrane</location>
        <topology evidence="10">Multi-pass membrane protein</topology>
    </subcellularLocation>
</comment>
<dbReference type="Gene3D" id="3.30.1150.10">
    <property type="match status" value="1"/>
</dbReference>
<feature type="transmembrane region" description="Helical" evidence="11">
    <location>
        <begin position="250"/>
        <end position="270"/>
    </location>
</feature>
<dbReference type="PROSITE" id="PS52016">
    <property type="entry name" value="TONB_DEPENDENT_REC_3"/>
    <property type="match status" value="1"/>
</dbReference>
<feature type="transmembrane region" description="Helical" evidence="11">
    <location>
        <begin position="208"/>
        <end position="229"/>
    </location>
</feature>
<dbReference type="Pfam" id="PF05569">
    <property type="entry name" value="Peptidase_M56"/>
    <property type="match status" value="1"/>
</dbReference>
<feature type="transmembrane region" description="Helical" evidence="11">
    <location>
        <begin position="6"/>
        <end position="24"/>
    </location>
</feature>
<accession>A0ABX6TH93</accession>
<dbReference type="SUPFAM" id="SSF56935">
    <property type="entry name" value="Porins"/>
    <property type="match status" value="1"/>
</dbReference>
<keyword evidence="6 10" id="KW-0812">Transmembrane</keyword>
<evidence type="ECO:0000256" key="7">
    <source>
        <dbReference type="ARBA" id="ARBA00022927"/>
    </source>
</evidence>
<dbReference type="CDD" id="cd07341">
    <property type="entry name" value="M56_BlaR1_MecR1_like"/>
    <property type="match status" value="1"/>
</dbReference>
<feature type="transmembrane region" description="Helical" evidence="11">
    <location>
        <begin position="93"/>
        <end position="114"/>
    </location>
</feature>
<dbReference type="PROSITE" id="PS52015">
    <property type="entry name" value="TONB_CTD"/>
    <property type="match status" value="1"/>
</dbReference>
<dbReference type="InterPro" id="IPR051045">
    <property type="entry name" value="TonB-dependent_transducer"/>
</dbReference>
<comment type="similarity">
    <text evidence="10">Belongs to the TonB-dependent receptor family.</text>
</comment>
<keyword evidence="9 10" id="KW-0472">Membrane</keyword>
<dbReference type="Pfam" id="PF03544">
    <property type="entry name" value="TonB_C"/>
    <property type="match status" value="1"/>
</dbReference>
<name>A0ABX6TH93_9SPHI</name>
<evidence type="ECO:0000256" key="6">
    <source>
        <dbReference type="ARBA" id="ARBA00022692"/>
    </source>
</evidence>
<dbReference type="InterPro" id="IPR039426">
    <property type="entry name" value="TonB-dep_rcpt-like"/>
</dbReference>
<evidence type="ECO:0000259" key="12">
    <source>
        <dbReference type="PROSITE" id="PS52015"/>
    </source>
</evidence>
<keyword evidence="4" id="KW-1003">Cell membrane</keyword>
<dbReference type="EMBL" id="CP061171">
    <property type="protein sequence ID" value="QNR84546.1"/>
    <property type="molecule type" value="Genomic_DNA"/>
</dbReference>
<keyword evidence="8 11" id="KW-1133">Transmembrane helix</keyword>
<feature type="transmembrane region" description="Helical" evidence="11">
    <location>
        <begin position="36"/>
        <end position="53"/>
    </location>
</feature>
<dbReference type="Gene3D" id="3.30.2420.10">
    <property type="entry name" value="TonB"/>
    <property type="match status" value="1"/>
</dbReference>
<feature type="domain" description="TonB C-terminal" evidence="12">
    <location>
        <begin position="463"/>
        <end position="559"/>
    </location>
</feature>
<dbReference type="InterPro" id="IPR037682">
    <property type="entry name" value="TonB_C"/>
</dbReference>
<evidence type="ECO:0000256" key="4">
    <source>
        <dbReference type="ARBA" id="ARBA00022475"/>
    </source>
</evidence>
<organism evidence="13 14">
    <name type="scientific">Pedobacter riviphilus</name>
    <dbReference type="NCBI Taxonomy" id="2766984"/>
    <lineage>
        <taxon>Bacteria</taxon>
        <taxon>Pseudomonadati</taxon>
        <taxon>Bacteroidota</taxon>
        <taxon>Sphingobacteriia</taxon>
        <taxon>Sphingobacteriales</taxon>
        <taxon>Sphingobacteriaceae</taxon>
        <taxon>Pedobacter</taxon>
    </lineage>
</organism>
<evidence type="ECO:0000256" key="5">
    <source>
        <dbReference type="ARBA" id="ARBA00022519"/>
    </source>
</evidence>
<evidence type="ECO:0000256" key="3">
    <source>
        <dbReference type="ARBA" id="ARBA00022448"/>
    </source>
</evidence>
<evidence type="ECO:0000256" key="11">
    <source>
        <dbReference type="SAM" id="Phobius"/>
    </source>
</evidence>
<dbReference type="Pfam" id="PF07715">
    <property type="entry name" value="Plug"/>
    <property type="match status" value="1"/>
</dbReference>
<reference evidence="13 14" key="1">
    <citation type="submission" date="2020-09" db="EMBL/GenBank/DDBJ databases">
        <title>Pedobacter sp. SW-16 isolated from soil near Yeocheon.</title>
        <authorList>
            <person name="Im H.S."/>
            <person name="Joung Y."/>
            <person name="Lee S.-S."/>
        </authorList>
    </citation>
    <scope>NUCLEOTIDE SEQUENCE [LARGE SCALE GENOMIC DNA]</scope>
    <source>
        <strain evidence="13 14">SW-16</strain>
    </source>
</reference>
<proteinExistence type="inferred from homology"/>
<keyword evidence="14" id="KW-1185">Reference proteome</keyword>
<dbReference type="RefSeq" id="WP_190327250.1">
    <property type="nucleotide sequence ID" value="NZ_CP061171.1"/>
</dbReference>